<evidence type="ECO:0000256" key="3">
    <source>
        <dbReference type="ARBA" id="ARBA00023004"/>
    </source>
</evidence>
<dbReference type="STRING" id="83401.SAMN05421742_101141"/>
<protein>
    <submittedName>
        <fullName evidence="6">Cytochrome c2</fullName>
    </submittedName>
</protein>
<dbReference type="Gene3D" id="1.10.760.10">
    <property type="entry name" value="Cytochrome c-like domain"/>
    <property type="match status" value="1"/>
</dbReference>
<organism evidence="6 7">
    <name type="scientific">Roseospirillum parvum</name>
    <dbReference type="NCBI Taxonomy" id="83401"/>
    <lineage>
        <taxon>Bacteria</taxon>
        <taxon>Pseudomonadati</taxon>
        <taxon>Pseudomonadota</taxon>
        <taxon>Alphaproteobacteria</taxon>
        <taxon>Rhodospirillales</taxon>
        <taxon>Rhodospirillaceae</taxon>
        <taxon>Roseospirillum</taxon>
    </lineage>
</organism>
<evidence type="ECO:0000256" key="4">
    <source>
        <dbReference type="PROSITE-ProRule" id="PRU00433"/>
    </source>
</evidence>
<evidence type="ECO:0000256" key="2">
    <source>
        <dbReference type="ARBA" id="ARBA00022723"/>
    </source>
</evidence>
<name>A0A1G7TXZ4_9PROT</name>
<dbReference type="EMBL" id="FNCV01000001">
    <property type="protein sequence ID" value="SDG40172.1"/>
    <property type="molecule type" value="Genomic_DNA"/>
</dbReference>
<accession>A0A1G7TXZ4</accession>
<evidence type="ECO:0000313" key="6">
    <source>
        <dbReference type="EMBL" id="SDG40172.1"/>
    </source>
</evidence>
<dbReference type="GO" id="GO:0046872">
    <property type="term" value="F:metal ion binding"/>
    <property type="evidence" value="ECO:0007669"/>
    <property type="project" value="UniProtKB-KW"/>
</dbReference>
<proteinExistence type="predicted"/>
<dbReference type="GO" id="GO:0020037">
    <property type="term" value="F:heme binding"/>
    <property type="evidence" value="ECO:0007669"/>
    <property type="project" value="InterPro"/>
</dbReference>
<feature type="domain" description="Cytochrome c" evidence="5">
    <location>
        <begin position="26"/>
        <end position="147"/>
    </location>
</feature>
<dbReference type="PROSITE" id="PS51007">
    <property type="entry name" value="CYTC"/>
    <property type="match status" value="1"/>
</dbReference>
<reference evidence="7" key="1">
    <citation type="submission" date="2016-10" db="EMBL/GenBank/DDBJ databases">
        <authorList>
            <person name="Varghese N."/>
            <person name="Submissions S."/>
        </authorList>
    </citation>
    <scope>NUCLEOTIDE SEQUENCE [LARGE SCALE GENOMIC DNA]</scope>
    <source>
        <strain evidence="7">930I</strain>
    </source>
</reference>
<evidence type="ECO:0000256" key="1">
    <source>
        <dbReference type="ARBA" id="ARBA00022617"/>
    </source>
</evidence>
<dbReference type="InterPro" id="IPR009056">
    <property type="entry name" value="Cyt_c-like_dom"/>
</dbReference>
<keyword evidence="3 4" id="KW-0408">Iron</keyword>
<dbReference type="Proteomes" id="UP000217076">
    <property type="component" value="Unassembled WGS sequence"/>
</dbReference>
<keyword evidence="1 4" id="KW-0349">Heme</keyword>
<dbReference type="SUPFAM" id="SSF46626">
    <property type="entry name" value="Cytochrome c"/>
    <property type="match status" value="1"/>
</dbReference>
<gene>
    <name evidence="6" type="ORF">SAMN05421742_101141</name>
</gene>
<evidence type="ECO:0000259" key="5">
    <source>
        <dbReference type="PROSITE" id="PS51007"/>
    </source>
</evidence>
<keyword evidence="2 4" id="KW-0479">Metal-binding</keyword>
<keyword evidence="7" id="KW-1185">Reference proteome</keyword>
<dbReference type="InterPro" id="IPR036909">
    <property type="entry name" value="Cyt_c-like_dom_sf"/>
</dbReference>
<evidence type="ECO:0000313" key="7">
    <source>
        <dbReference type="Proteomes" id="UP000217076"/>
    </source>
</evidence>
<sequence>MMVTATLIVGTLATVAPVSTSGALAQDAARGARLAAEHCARCHYLTPELGNSDIGPGLVGVTNRPPGSGAAGPGPANDSYPYGEDFKQAMALNPWQWTGQTLDAYIRDPTLFLRQRLGRKEARSKMTYKIPDPGDRADIIEFLRQLR</sequence>
<dbReference type="AlphaFoldDB" id="A0A1G7TXZ4"/>
<dbReference type="GO" id="GO:0009055">
    <property type="term" value="F:electron transfer activity"/>
    <property type="evidence" value="ECO:0007669"/>
    <property type="project" value="InterPro"/>
</dbReference>
<dbReference type="Pfam" id="PF00034">
    <property type="entry name" value="Cytochrom_C"/>
    <property type="match status" value="1"/>
</dbReference>